<sequence length="564" mass="65056">MAEDLAYPIVKNTDVENPNKLTFKVGIGEVKALVQPEGACRDLGDIRVNESPLSEEFYDPLDARWEKLISETQPKVDSIRGYFKDMMNNDSVLLYINNLETGQEWNRDEIQKTLGLYEGYNFTLDRLHLILNKNIDPELVHLSMERYIRKRNLPGEVVDVLNSDTRLLTRFVKLILDPKFEEEFRRSSKPSSTPYTQEMENKITSLVEYWTQLVGERSGLDEITDRTKSGLEDFFNINGDLYLQQEEAGGHTLLQIRDLTSQVYFEKRIHNSIGEDVGWSHFSFNTPTLEYLLKYAQTVEKGRYLTEIYNKTSSLYQEYFPEVYTDPDVKGLIITDPFRPWSDTEPEDVCTEANGVWRGEKHHIVINSGNVIRSKTAQDISENNGFHLSGNIVKRKITDTVTMAHELTHGIYEKLVRKKVDMSKVEHYHSTADHAINEGFAVLMELLMADKLISNAKDLDFNEKDIRQFQECKRGRLSRLIKEKNGYTEGSYQILHRVFVEGAGRGNERDVHKGLLAVREFLDTLDVQKTINIKRDSPEYKQALKEGSPQKFTGLFSTPQNEVV</sequence>
<reference evidence="1 2" key="1">
    <citation type="journal article" date="2015" name="Nature">
        <title>rRNA introns, odd ribosomes, and small enigmatic genomes across a large radiation of phyla.</title>
        <authorList>
            <person name="Brown C.T."/>
            <person name="Hug L.A."/>
            <person name="Thomas B.C."/>
            <person name="Sharon I."/>
            <person name="Castelle C.J."/>
            <person name="Singh A."/>
            <person name="Wilkins M.J."/>
            <person name="Williams K.H."/>
            <person name="Banfield J.F."/>
        </authorList>
    </citation>
    <scope>NUCLEOTIDE SEQUENCE [LARGE SCALE GENOMIC DNA]</scope>
</reference>
<gene>
    <name evidence="1" type="ORF">UT39_C0020G0014</name>
</gene>
<protein>
    <submittedName>
        <fullName evidence="1">Uncharacterized protein</fullName>
    </submittedName>
</protein>
<name>A0A0G0NC22_9BACT</name>
<evidence type="ECO:0000313" key="1">
    <source>
        <dbReference type="EMBL" id="KKR10366.1"/>
    </source>
</evidence>
<dbReference type="AlphaFoldDB" id="A0A0G0NC22"/>
<dbReference type="EMBL" id="LBWP01000020">
    <property type="protein sequence ID" value="KKR10366.1"/>
    <property type="molecule type" value="Genomic_DNA"/>
</dbReference>
<dbReference type="Proteomes" id="UP000034246">
    <property type="component" value="Unassembled WGS sequence"/>
</dbReference>
<accession>A0A0G0NC22</accession>
<comment type="caution">
    <text evidence="1">The sequence shown here is derived from an EMBL/GenBank/DDBJ whole genome shotgun (WGS) entry which is preliminary data.</text>
</comment>
<proteinExistence type="predicted"/>
<organism evidence="1 2">
    <name type="scientific">Candidatus Woesebacteria bacterium GW2011_GWA1_39_21</name>
    <dbReference type="NCBI Taxonomy" id="1618550"/>
    <lineage>
        <taxon>Bacteria</taxon>
        <taxon>Candidatus Woeseibacteriota</taxon>
    </lineage>
</organism>
<evidence type="ECO:0000313" key="2">
    <source>
        <dbReference type="Proteomes" id="UP000034246"/>
    </source>
</evidence>